<reference evidence="2 4" key="2">
    <citation type="submission" date="2023-10" db="EMBL/GenBank/DDBJ databases">
        <title>A new tool for lettuce pathogen research.</title>
        <authorList>
            <person name="Horton K.N."/>
            <person name="Cseke L.J."/>
            <person name="Badiwe M."/>
            <person name="Tesfaye D."/>
            <person name="Klein A."/>
            <person name="Su J."/>
            <person name="Potnis N."/>
            <person name="Gassmann W."/>
        </authorList>
    </citation>
    <scope>NUCLEOTIDE SEQUENCE [LARGE SCALE GENOMIC DNA]</scope>
    <source>
        <strain evidence="2 4">JSKH1901</strain>
    </source>
</reference>
<dbReference type="EMBL" id="LR828257">
    <property type="protein sequence ID" value="CAD0353615.1"/>
    <property type="molecule type" value="Genomic_DNA"/>
</dbReference>
<name>A0A6V7ER68_9XANT</name>
<accession>A0A6V7ER68</accession>
<sequence>MQPTKLFVIGNGFDLHHRIPSGYEHFRDFVEAHDRGVFDAVEQYLRPSSNWSDMEAALAGVDPDEIIEDLGHFMMSYGSDDWSDSGHHDFQYEVDLLVERLSTELRRLFGLWIRQLQIPTQIPSHQTVQVLDPTGAFLSFNYTTTLTLAYGIPRERILYIHGCADQVDQDLILGHDWKPEDRRPLNNRPDVAELDTRLTEVHDILDSYFSNTFKPSDKLIHAHSGFFDWLSSVEEIYLLGHSLSDVDAPYFEAMLRNPSVRQADFRLAIHDPKDEPGLLDQLIAFGVPATKIRTYSWAELCSPRPLL</sequence>
<organism evidence="1 3">
    <name type="scientific">Xanthomonas hortorum pv. vitians</name>
    <dbReference type="NCBI Taxonomy" id="83224"/>
    <lineage>
        <taxon>Bacteria</taxon>
        <taxon>Pseudomonadati</taxon>
        <taxon>Pseudomonadota</taxon>
        <taxon>Gammaproteobacteria</taxon>
        <taxon>Lysobacterales</taxon>
        <taxon>Lysobacteraceae</taxon>
        <taxon>Xanthomonas</taxon>
    </lineage>
</organism>
<dbReference type="RefSeq" id="WP_180313051.1">
    <property type="nucleotide sequence ID" value="NZ_JAJTZF010000023.1"/>
</dbReference>
<protein>
    <submittedName>
        <fullName evidence="2">Bacteriophage abortive infection AbiH family protein</fullName>
    </submittedName>
</protein>
<dbReference type="Proteomes" id="UP001187425">
    <property type="component" value="Unassembled WGS sequence"/>
</dbReference>
<dbReference type="EMBL" id="JAWMQI010000019">
    <property type="protein sequence ID" value="MDV7248167.1"/>
    <property type="molecule type" value="Genomic_DNA"/>
</dbReference>
<dbReference type="Proteomes" id="UP000515406">
    <property type="component" value="Chromosome"/>
</dbReference>
<proteinExistence type="predicted"/>
<keyword evidence="3" id="KW-1185">Reference proteome</keyword>
<dbReference type="InterPro" id="IPR025935">
    <property type="entry name" value="AbiH"/>
</dbReference>
<evidence type="ECO:0000313" key="1">
    <source>
        <dbReference type="EMBL" id="CAD0353621.1"/>
    </source>
</evidence>
<evidence type="ECO:0000313" key="3">
    <source>
        <dbReference type="Proteomes" id="UP000515406"/>
    </source>
</evidence>
<dbReference type="Pfam" id="PF14253">
    <property type="entry name" value="AbiH"/>
    <property type="match status" value="1"/>
</dbReference>
<reference evidence="1 3" key="1">
    <citation type="submission" date="2020-07" db="EMBL/GenBank/DDBJ databases">
        <authorList>
            <person name="Pothier F. J."/>
        </authorList>
    </citation>
    <scope>NUCLEOTIDE SEQUENCE [LARGE SCALE GENOMIC DNA]</scope>
    <source>
        <strain evidence="1 3">CFBP 498</strain>
    </source>
</reference>
<gene>
    <name evidence="1" type="ORF">CFBP498_38480</name>
    <name evidence="2" type="ORF">R4K57_07055</name>
</gene>
<dbReference type="EMBL" id="LR828257">
    <property type="protein sequence ID" value="CAD0353621.1"/>
    <property type="molecule type" value="Genomic_DNA"/>
</dbReference>
<dbReference type="AlphaFoldDB" id="A0A6V7ER68"/>
<evidence type="ECO:0000313" key="2">
    <source>
        <dbReference type="EMBL" id="MDV7248167.1"/>
    </source>
</evidence>
<evidence type="ECO:0000313" key="4">
    <source>
        <dbReference type="Proteomes" id="UP001187425"/>
    </source>
</evidence>